<name>A0A0S7BD97_9CHLR</name>
<dbReference type="Proteomes" id="UP000055060">
    <property type="component" value="Unassembled WGS sequence"/>
</dbReference>
<dbReference type="EMBL" id="DF967972">
    <property type="protein sequence ID" value="GAP12419.1"/>
    <property type="molecule type" value="Genomic_DNA"/>
</dbReference>
<dbReference type="OrthoDB" id="67041at2"/>
<reference evidence="1" key="1">
    <citation type="submission" date="2015-07" db="EMBL/GenBank/DDBJ databases">
        <title>Draft Genome Sequences of Anaerolinea thermolimosa IMO-1, Bellilinea caldifistulae GOMI-1, Leptolinea tardivitalis YMTK-2, Levilinea saccharolytica KIBI-1,Longilinea arvoryzae KOME-1, Previously Described as Members of the Anaerolineaceae (Chloroflexi).</title>
        <authorList>
            <person name="Sekiguchi Y."/>
            <person name="Ohashi A."/>
            <person name="Matsuura N."/>
            <person name="Tourlousse M.D."/>
        </authorList>
    </citation>
    <scope>NUCLEOTIDE SEQUENCE [LARGE SCALE GENOMIC DNA]</scope>
    <source>
        <strain evidence="1">KOME-1</strain>
    </source>
</reference>
<dbReference type="SUPFAM" id="SSF109854">
    <property type="entry name" value="DinB/YfiT-like putative metalloenzymes"/>
    <property type="match status" value="1"/>
</dbReference>
<evidence type="ECO:0008006" key="3">
    <source>
        <dbReference type="Google" id="ProtNLM"/>
    </source>
</evidence>
<evidence type="ECO:0000313" key="2">
    <source>
        <dbReference type="Proteomes" id="UP000055060"/>
    </source>
</evidence>
<organism evidence="1">
    <name type="scientific">Longilinea arvoryzae</name>
    <dbReference type="NCBI Taxonomy" id="360412"/>
    <lineage>
        <taxon>Bacteria</taxon>
        <taxon>Bacillati</taxon>
        <taxon>Chloroflexota</taxon>
        <taxon>Anaerolineae</taxon>
        <taxon>Anaerolineales</taxon>
        <taxon>Anaerolineaceae</taxon>
        <taxon>Longilinea</taxon>
    </lineage>
</organism>
<protein>
    <recommendedName>
        <fullName evidence="3">DinB superfamily</fullName>
    </recommendedName>
</protein>
<dbReference type="AlphaFoldDB" id="A0A0S7BD97"/>
<proteinExistence type="predicted"/>
<sequence>MSTLPFSTLTQALDVLFIEAYAGPPDPHATWWIDNEPDCGILGILKNVTAAQASTSVDGSGKAGSTIAANVEHLRWSMANANGALRGEPYKQNWDESWALVDADEAKWDQLRAGLRSEYESLREAIQKQQDLQGDFLLGVMALIPHAAFHLGILRQMIERVHQAQSAGI</sequence>
<dbReference type="InterPro" id="IPR034660">
    <property type="entry name" value="DinB/YfiT-like"/>
</dbReference>
<dbReference type="RefSeq" id="WP_075071850.1">
    <property type="nucleotide sequence ID" value="NZ_DF967972.1"/>
</dbReference>
<keyword evidence="2" id="KW-1185">Reference proteome</keyword>
<gene>
    <name evidence="1" type="ORF">LARV_00154</name>
</gene>
<evidence type="ECO:0000313" key="1">
    <source>
        <dbReference type="EMBL" id="GAP12419.1"/>
    </source>
</evidence>
<accession>A0A0S7BD97</accession>